<protein>
    <submittedName>
        <fullName evidence="1">Uncharacterized protein</fullName>
    </submittedName>
</protein>
<comment type="caution">
    <text evidence="1">The sequence shown here is derived from an EMBL/GenBank/DDBJ whole genome shotgun (WGS) entry which is preliminary data.</text>
</comment>
<proteinExistence type="predicted"/>
<name>A0AAV5SU09_9BILA</name>
<dbReference type="AlphaFoldDB" id="A0AAV5SU09"/>
<keyword evidence="2" id="KW-1185">Reference proteome</keyword>
<sequence>MNLIVDELCSVYPSLRPSTEKELIAFKKEFVEFREDILLNENLLDNLLDEVLQGLPSRYLIVPVKIQELSKIIEKEFHELSEEDRMLANDSLGYLYHKIHIHLPLKMYHQRESIGRLRYGTRGTTMKKEEILN</sequence>
<organism evidence="1 2">
    <name type="scientific">Pristionchus entomophagus</name>
    <dbReference type="NCBI Taxonomy" id="358040"/>
    <lineage>
        <taxon>Eukaryota</taxon>
        <taxon>Metazoa</taxon>
        <taxon>Ecdysozoa</taxon>
        <taxon>Nematoda</taxon>
        <taxon>Chromadorea</taxon>
        <taxon>Rhabditida</taxon>
        <taxon>Rhabditina</taxon>
        <taxon>Diplogasteromorpha</taxon>
        <taxon>Diplogasteroidea</taxon>
        <taxon>Neodiplogasteridae</taxon>
        <taxon>Pristionchus</taxon>
    </lineage>
</organism>
<dbReference type="Proteomes" id="UP001432027">
    <property type="component" value="Unassembled WGS sequence"/>
</dbReference>
<accession>A0AAV5SU09</accession>
<evidence type="ECO:0000313" key="2">
    <source>
        <dbReference type="Proteomes" id="UP001432027"/>
    </source>
</evidence>
<gene>
    <name evidence="1" type="ORF">PENTCL1PPCAC_5725</name>
</gene>
<dbReference type="EMBL" id="BTSX01000002">
    <property type="protein sequence ID" value="GMS83550.1"/>
    <property type="molecule type" value="Genomic_DNA"/>
</dbReference>
<reference evidence="1" key="1">
    <citation type="submission" date="2023-10" db="EMBL/GenBank/DDBJ databases">
        <title>Genome assembly of Pristionchus species.</title>
        <authorList>
            <person name="Yoshida K."/>
            <person name="Sommer R.J."/>
        </authorList>
    </citation>
    <scope>NUCLEOTIDE SEQUENCE</scope>
    <source>
        <strain evidence="1">RS0144</strain>
    </source>
</reference>
<evidence type="ECO:0000313" key="1">
    <source>
        <dbReference type="EMBL" id="GMS83550.1"/>
    </source>
</evidence>